<name>A0AAV1R4I7_9ROSI</name>
<accession>A0AAV1R4I7</accession>
<reference evidence="1 2" key="1">
    <citation type="submission" date="2024-01" db="EMBL/GenBank/DDBJ databases">
        <authorList>
            <person name="Waweru B."/>
        </authorList>
    </citation>
    <scope>NUCLEOTIDE SEQUENCE [LARGE SCALE GENOMIC DNA]</scope>
</reference>
<dbReference type="AlphaFoldDB" id="A0AAV1R4I7"/>
<evidence type="ECO:0000313" key="2">
    <source>
        <dbReference type="Proteomes" id="UP001314170"/>
    </source>
</evidence>
<sequence>MISGFLTSVISSLRPRQHIEERLTSEAFDKRTNRVSTDVADKHARYISEIAT</sequence>
<comment type="caution">
    <text evidence="1">The sequence shown here is derived from an EMBL/GenBank/DDBJ whole genome shotgun (WGS) entry which is preliminary data.</text>
</comment>
<gene>
    <name evidence="1" type="ORF">DCAF_LOCUS5663</name>
</gene>
<protein>
    <submittedName>
        <fullName evidence="1">Uncharacterized protein</fullName>
    </submittedName>
</protein>
<evidence type="ECO:0000313" key="1">
    <source>
        <dbReference type="EMBL" id="CAK7327945.1"/>
    </source>
</evidence>
<proteinExistence type="predicted"/>
<keyword evidence="2" id="KW-1185">Reference proteome</keyword>
<dbReference type="EMBL" id="CAWUPB010000871">
    <property type="protein sequence ID" value="CAK7327945.1"/>
    <property type="molecule type" value="Genomic_DNA"/>
</dbReference>
<dbReference type="Proteomes" id="UP001314170">
    <property type="component" value="Unassembled WGS sequence"/>
</dbReference>
<organism evidence="1 2">
    <name type="scientific">Dovyalis caffra</name>
    <dbReference type="NCBI Taxonomy" id="77055"/>
    <lineage>
        <taxon>Eukaryota</taxon>
        <taxon>Viridiplantae</taxon>
        <taxon>Streptophyta</taxon>
        <taxon>Embryophyta</taxon>
        <taxon>Tracheophyta</taxon>
        <taxon>Spermatophyta</taxon>
        <taxon>Magnoliopsida</taxon>
        <taxon>eudicotyledons</taxon>
        <taxon>Gunneridae</taxon>
        <taxon>Pentapetalae</taxon>
        <taxon>rosids</taxon>
        <taxon>fabids</taxon>
        <taxon>Malpighiales</taxon>
        <taxon>Salicaceae</taxon>
        <taxon>Flacourtieae</taxon>
        <taxon>Dovyalis</taxon>
    </lineage>
</organism>